<name>K2FI84_9BACI</name>
<dbReference type="Proteomes" id="UP000011746">
    <property type="component" value="Unassembled WGS sequence"/>
</dbReference>
<accession>K2FI84</accession>
<geneLocation type="plasmid" evidence="1">
    <name>pSJ52</name>
</geneLocation>
<reference evidence="1 4" key="2">
    <citation type="submission" date="2015-06" db="EMBL/GenBank/DDBJ databases">
        <title>Salimicrobium jeotgali MJ3, isolated from Myulchi jeot, a traditional Korean fermented seafood.</title>
        <authorList>
            <person name="Kim K.H."/>
            <person name="Jeon C.O."/>
            <person name="Jin H.M."/>
        </authorList>
    </citation>
    <scope>NUCLEOTIDE SEQUENCE [LARGE SCALE GENOMIC DNA]</scope>
    <source>
        <strain evidence="1 4">MJ3</strain>
        <plasmid evidence="4">psj52</plasmid>
        <plasmid evidence="1">pSJ52</plasmid>
    </source>
</reference>
<dbReference type="EMBL" id="AMPQ01000040">
    <property type="protein sequence ID" value="EKE30786.1"/>
    <property type="molecule type" value="Genomic_DNA"/>
</dbReference>
<dbReference type="KEGG" id="sje:AAV35_013985"/>
<dbReference type="AlphaFoldDB" id="K2FI84"/>
<dbReference type="Proteomes" id="UP000092654">
    <property type="component" value="Plasmid pSJ52"/>
</dbReference>
<evidence type="ECO:0000313" key="4">
    <source>
        <dbReference type="Proteomes" id="UP000092654"/>
    </source>
</evidence>
<protein>
    <submittedName>
        <fullName evidence="2">Uncharacterized protein</fullName>
    </submittedName>
</protein>
<sequence length="101" mass="10874">MAKNLLQHGQIFGFLIKVIPERLSQGVRANRSGDPTDLRSAMNNAPGLGPINQSTFLGRKQGLRGGFALDVLIDFTAQIGGHFDFSDVPCFFPGSAGAKYH</sequence>
<geneLocation type="plasmid" evidence="4">
    <name>psj52</name>
</geneLocation>
<evidence type="ECO:0000313" key="2">
    <source>
        <dbReference type="EMBL" id="EKE30786.1"/>
    </source>
</evidence>
<gene>
    <name evidence="1" type="ORF">AAV35_013985</name>
    <name evidence="2" type="ORF">MJ3_11730</name>
</gene>
<keyword evidence="3" id="KW-1185">Reference proteome</keyword>
<organism evidence="2 3">
    <name type="scientific">Salimicrobium jeotgali</name>
    <dbReference type="NCBI Taxonomy" id="1230341"/>
    <lineage>
        <taxon>Bacteria</taxon>
        <taxon>Bacillati</taxon>
        <taxon>Bacillota</taxon>
        <taxon>Bacilli</taxon>
        <taxon>Bacillales</taxon>
        <taxon>Bacillaceae</taxon>
        <taxon>Salimicrobium</taxon>
    </lineage>
</organism>
<evidence type="ECO:0000313" key="3">
    <source>
        <dbReference type="Proteomes" id="UP000011746"/>
    </source>
</evidence>
<keyword evidence="1" id="KW-0614">Plasmid</keyword>
<proteinExistence type="predicted"/>
<evidence type="ECO:0000313" key="1">
    <source>
        <dbReference type="EMBL" id="AKG05848.1"/>
    </source>
</evidence>
<dbReference type="EMBL" id="CP011362">
    <property type="protein sequence ID" value="AKG05848.1"/>
    <property type="molecule type" value="Genomic_DNA"/>
</dbReference>
<reference evidence="2 3" key="1">
    <citation type="journal article" date="2012" name="J. Bacteriol.">
        <title>Draft Genome Sequence of Salimicrobium sp. Strain MJ3, Isolated from Myulchi-Jeot, Korean Fermented Seafood.</title>
        <authorList>
            <person name="Lee S.H."/>
            <person name="Jung J.Y."/>
            <person name="Jeon C.O."/>
        </authorList>
    </citation>
    <scope>NUCLEOTIDE SEQUENCE [LARGE SCALE GENOMIC DNA]</scope>
    <source>
        <strain evidence="2 3">MJ3</strain>
    </source>
</reference>